<dbReference type="Gene3D" id="1.10.10.10">
    <property type="entry name" value="Winged helix-like DNA-binding domain superfamily/Winged helix DNA-binding domain"/>
    <property type="match status" value="1"/>
</dbReference>
<dbReference type="OrthoDB" id="682676at2759"/>
<dbReference type="InterPro" id="IPR042197">
    <property type="entry name" value="Apaf_helical"/>
</dbReference>
<dbReference type="InterPro" id="IPR002182">
    <property type="entry name" value="NB-ARC"/>
</dbReference>
<dbReference type="AlphaFoldDB" id="A0A3B6NYA8"/>
<dbReference type="InterPro" id="IPR036388">
    <property type="entry name" value="WH-like_DNA-bd_sf"/>
</dbReference>
<dbReference type="SMR" id="A0A3B6NYA8"/>
<dbReference type="Gramene" id="TraesCS6A03G1028500.1">
    <property type="protein sequence ID" value="TraesCS6A03G1028500.1.CDS"/>
    <property type="gene ID" value="TraesCS6A03G1028500"/>
</dbReference>
<dbReference type="Gene3D" id="1.20.5.4130">
    <property type="match status" value="1"/>
</dbReference>
<keyword evidence="1" id="KW-0677">Repeat</keyword>
<dbReference type="Pfam" id="PF00931">
    <property type="entry name" value="NB-ARC"/>
    <property type="match status" value="1"/>
</dbReference>
<dbReference type="STRING" id="4565.A0A3B6NYA8"/>
<protein>
    <recommendedName>
        <fullName evidence="2">NB-ARC domain-containing protein</fullName>
    </recommendedName>
</protein>
<dbReference type="PRINTS" id="PR00364">
    <property type="entry name" value="DISEASERSIST"/>
</dbReference>
<accession>A0A3B6NYA8</accession>
<evidence type="ECO:0000313" key="3">
    <source>
        <dbReference type="EnsemblPlants" id="TraesCS6A02G412000.1"/>
    </source>
</evidence>
<proteinExistence type="predicted"/>
<dbReference type="GO" id="GO:0006952">
    <property type="term" value="P:defense response"/>
    <property type="evidence" value="ECO:0007669"/>
    <property type="project" value="InterPro"/>
</dbReference>
<dbReference type="GO" id="GO:0043531">
    <property type="term" value="F:ADP binding"/>
    <property type="evidence" value="ECO:0007669"/>
    <property type="project" value="InterPro"/>
</dbReference>
<reference evidence="3" key="1">
    <citation type="submission" date="2018-08" db="EMBL/GenBank/DDBJ databases">
        <authorList>
            <person name="Rossello M."/>
        </authorList>
    </citation>
    <scope>NUCLEOTIDE SEQUENCE [LARGE SCALE GENOMIC DNA]</scope>
    <source>
        <strain evidence="3">cv. Chinese Spring</strain>
    </source>
</reference>
<evidence type="ECO:0000259" key="2">
    <source>
        <dbReference type="Pfam" id="PF00931"/>
    </source>
</evidence>
<dbReference type="EnsemblPlants" id="TraesCS6A02G412000.1">
    <property type="protein sequence ID" value="TraesCS6A02G412000.1"/>
    <property type="gene ID" value="TraesCS6A02G412000"/>
</dbReference>
<evidence type="ECO:0000313" key="4">
    <source>
        <dbReference type="Proteomes" id="UP000019116"/>
    </source>
</evidence>
<name>A0A3B6NYA8_WHEAT</name>
<evidence type="ECO:0000256" key="1">
    <source>
        <dbReference type="ARBA" id="ARBA00022737"/>
    </source>
</evidence>
<organism evidence="3">
    <name type="scientific">Triticum aestivum</name>
    <name type="common">Wheat</name>
    <dbReference type="NCBI Taxonomy" id="4565"/>
    <lineage>
        <taxon>Eukaryota</taxon>
        <taxon>Viridiplantae</taxon>
        <taxon>Streptophyta</taxon>
        <taxon>Embryophyta</taxon>
        <taxon>Tracheophyta</taxon>
        <taxon>Spermatophyta</taxon>
        <taxon>Magnoliopsida</taxon>
        <taxon>Liliopsida</taxon>
        <taxon>Poales</taxon>
        <taxon>Poaceae</taxon>
        <taxon>BOP clade</taxon>
        <taxon>Pooideae</taxon>
        <taxon>Triticodae</taxon>
        <taxon>Triticeae</taxon>
        <taxon>Triticinae</taxon>
        <taxon>Triticum</taxon>
    </lineage>
</organism>
<dbReference type="Gene3D" id="3.40.50.300">
    <property type="entry name" value="P-loop containing nucleotide triphosphate hydrolases"/>
    <property type="match status" value="1"/>
</dbReference>
<dbReference type="Gramene" id="TraesCS6A02G412000.1">
    <property type="protein sequence ID" value="TraesCS6A02G412000.1"/>
    <property type="gene ID" value="TraesCS6A02G412000"/>
</dbReference>
<dbReference type="SUPFAM" id="SSF52540">
    <property type="entry name" value="P-loop containing nucleoside triphosphate hydrolases"/>
    <property type="match status" value="1"/>
</dbReference>
<dbReference type="InterPro" id="IPR027417">
    <property type="entry name" value="P-loop_NTPase"/>
</dbReference>
<feature type="domain" description="NB-ARC" evidence="2">
    <location>
        <begin position="186"/>
        <end position="353"/>
    </location>
</feature>
<keyword evidence="4" id="KW-1185">Reference proteome</keyword>
<dbReference type="Gene3D" id="1.10.8.430">
    <property type="entry name" value="Helical domain of apoptotic protease-activating factors"/>
    <property type="match status" value="1"/>
</dbReference>
<dbReference type="PANTHER" id="PTHR23155:SF1114">
    <property type="entry name" value="OS02G0475500 PROTEIN"/>
    <property type="match status" value="1"/>
</dbReference>
<dbReference type="InterPro" id="IPR044974">
    <property type="entry name" value="Disease_R_plants"/>
</dbReference>
<dbReference type="OMA" id="TAHGERD"/>
<reference evidence="3" key="2">
    <citation type="submission" date="2018-10" db="UniProtKB">
        <authorList>
            <consortium name="EnsemblPlants"/>
        </authorList>
    </citation>
    <scope>IDENTIFICATION</scope>
</reference>
<dbReference type="PANTHER" id="PTHR23155">
    <property type="entry name" value="DISEASE RESISTANCE PROTEIN RP"/>
    <property type="match status" value="1"/>
</dbReference>
<dbReference type="Proteomes" id="UP000019116">
    <property type="component" value="Chromosome 6A"/>
</dbReference>
<sequence>MMKSFLMVPHDDDQDDHINKVVTTWANQILDIAYDVEDGLKKIVLRVHGQSWWGIPRTLLDRRHVVEQMKELHTKVEHVGQRNLRYRLIDGASKAQNLSINTGPATDQTIYAFHEQSFQDTKYSPKAASSLVLPHTIENEIQEGQSYPEDDEMTMIQESLTHTSNVQGPVEEFQLIGREKEISDIIELILEHSSTQQQIQVIAVWGKGGVGKSTLISDIYHSQEVNQMFEKHAYVTVLQPFKLERLISSLAYQLDARKVASTKVADFTGLLDWCLQEKSCLIVLDDLSSTMEWDIILPCLLAMNSPSLVILITTRHEDIAKHCCKNPKCICLLNGLDEKGACDLFTQKVFKDKATDLTKHYPELVEPANLILKKCNGLPLAILTIGGFLAEQPTKTCGEWMKLDRCISLEMEMNPKFEGIKTVLMKSYDGLPYYLKSCILYLSIFLEDRIVSRRRLVSRWVAEGYSKDTSTAKRYFMELL</sequence>